<dbReference type="GO" id="GO:0043752">
    <property type="term" value="F:adenosylcobinamide kinase activity"/>
    <property type="evidence" value="ECO:0007669"/>
    <property type="project" value="UniProtKB-EC"/>
</dbReference>
<feature type="binding site" evidence="19">
    <location>
        <begin position="52"/>
        <end position="55"/>
    </location>
    <ligand>
        <name>GTP</name>
        <dbReference type="ChEBI" id="CHEBI:37565"/>
    </ligand>
</feature>
<dbReference type="PANTHER" id="PTHR34848">
    <property type="match status" value="1"/>
</dbReference>
<comment type="catalytic activity">
    <reaction evidence="1">
        <text>adenosylcob(III)inamide + ATP = adenosylcob(III)inamide phosphate + ADP + H(+)</text>
        <dbReference type="Rhea" id="RHEA:15769"/>
        <dbReference type="ChEBI" id="CHEBI:2480"/>
        <dbReference type="ChEBI" id="CHEBI:15378"/>
        <dbReference type="ChEBI" id="CHEBI:30616"/>
        <dbReference type="ChEBI" id="CHEBI:58502"/>
        <dbReference type="ChEBI" id="CHEBI:456216"/>
        <dbReference type="EC" id="2.7.1.156"/>
    </reaction>
</comment>
<evidence type="ECO:0000256" key="11">
    <source>
        <dbReference type="ARBA" id="ARBA00022679"/>
    </source>
</evidence>
<dbReference type="RefSeq" id="WP_249302850.1">
    <property type="nucleotide sequence ID" value="NZ_CP060634.1"/>
</dbReference>
<dbReference type="Gene3D" id="3.40.50.300">
    <property type="entry name" value="P-loop containing nucleotide triphosphate hydrolases"/>
    <property type="match status" value="1"/>
</dbReference>
<evidence type="ECO:0000256" key="12">
    <source>
        <dbReference type="ARBA" id="ARBA00022741"/>
    </source>
</evidence>
<evidence type="ECO:0000256" key="13">
    <source>
        <dbReference type="ARBA" id="ARBA00022777"/>
    </source>
</evidence>
<comment type="similarity">
    <text evidence="7">Belongs to the CobU/CobP family.</text>
</comment>
<evidence type="ECO:0000256" key="4">
    <source>
        <dbReference type="ARBA" id="ARBA00003889"/>
    </source>
</evidence>
<evidence type="ECO:0000256" key="9">
    <source>
        <dbReference type="ARBA" id="ARBA00012523"/>
    </source>
</evidence>
<organism evidence="20 21">
    <name type="scientific">Qiania dongpingensis</name>
    <dbReference type="NCBI Taxonomy" id="2763669"/>
    <lineage>
        <taxon>Bacteria</taxon>
        <taxon>Bacillati</taxon>
        <taxon>Bacillota</taxon>
        <taxon>Clostridia</taxon>
        <taxon>Lachnospirales</taxon>
        <taxon>Lachnospiraceae</taxon>
        <taxon>Qiania</taxon>
    </lineage>
</organism>
<evidence type="ECO:0000256" key="15">
    <source>
        <dbReference type="ARBA" id="ARBA00023134"/>
    </source>
</evidence>
<feature type="binding site" evidence="19">
    <location>
        <position position="87"/>
    </location>
    <ligand>
        <name>GTP</name>
        <dbReference type="ChEBI" id="CHEBI:37565"/>
    </ligand>
</feature>
<keyword evidence="15 19" id="KW-0342">GTP-binding</keyword>
<evidence type="ECO:0000256" key="18">
    <source>
        <dbReference type="PIRSR" id="PIRSR006135-1"/>
    </source>
</evidence>
<feature type="binding site" evidence="19">
    <location>
        <begin position="7"/>
        <end position="14"/>
    </location>
    <ligand>
        <name>GTP</name>
        <dbReference type="ChEBI" id="CHEBI:37565"/>
    </ligand>
</feature>
<keyword evidence="13 20" id="KW-0418">Kinase</keyword>
<sequence>MFVVVTGGSGSGKSEFSENLLLRMDEGKGGRFYLATMFPFDEESLRRIERHREMRKDKGFTTVECYTGLNSLLLPAVKGKKPSVLLECMSNLTANEFYQEGGAGVRTPEAVMEGIRNLRAQTDHLVVVSNEVFSDGVSYDASTEAYKKALGEINRRMAAESDALIEVVYSIPVCHKGGLL</sequence>
<evidence type="ECO:0000256" key="5">
    <source>
        <dbReference type="ARBA" id="ARBA00004692"/>
    </source>
</evidence>
<dbReference type="UniPathway" id="UPA00148">
    <property type="reaction ID" value="UER00236"/>
</dbReference>
<evidence type="ECO:0000256" key="6">
    <source>
        <dbReference type="ARBA" id="ARBA00005159"/>
    </source>
</evidence>
<comment type="pathway">
    <text evidence="6">Cofactor biosynthesis; adenosylcobalamin biosynthesis; adenosylcobalamin from cob(II)yrinate a,c-diamide: step 5/7.</text>
</comment>
<dbReference type="PIRSF" id="PIRSF006135">
    <property type="entry name" value="CobU"/>
    <property type="match status" value="1"/>
</dbReference>
<evidence type="ECO:0000256" key="14">
    <source>
        <dbReference type="ARBA" id="ARBA00022840"/>
    </source>
</evidence>
<dbReference type="EC" id="2.7.1.156" evidence="8"/>
<evidence type="ECO:0000256" key="3">
    <source>
        <dbReference type="ARBA" id="ARBA00001522"/>
    </source>
</evidence>
<keyword evidence="11 20" id="KW-0808">Transferase</keyword>
<proteinExistence type="inferred from homology"/>
<evidence type="ECO:0000256" key="7">
    <source>
        <dbReference type="ARBA" id="ARBA00007490"/>
    </source>
</evidence>
<dbReference type="SUPFAM" id="SSF52540">
    <property type="entry name" value="P-loop containing nucleoside triphosphate hydrolases"/>
    <property type="match status" value="1"/>
</dbReference>
<evidence type="ECO:0000256" key="17">
    <source>
        <dbReference type="ARBA" id="ARBA00030571"/>
    </source>
</evidence>
<gene>
    <name evidence="20" type="ORF">H9Q78_00335</name>
</gene>
<keyword evidence="21" id="KW-1185">Reference proteome</keyword>
<evidence type="ECO:0000256" key="16">
    <source>
        <dbReference type="ARBA" id="ARBA00029570"/>
    </source>
</evidence>
<accession>A0A7G9G4C5</accession>
<feature type="active site" description="GMP-histidine intermediate" evidence="18">
    <location>
        <position position="51"/>
    </location>
</feature>
<name>A0A7G9G4C5_9FIRM</name>
<dbReference type="GO" id="GO:0005525">
    <property type="term" value="F:GTP binding"/>
    <property type="evidence" value="ECO:0007669"/>
    <property type="project" value="UniProtKB-KW"/>
</dbReference>
<protein>
    <recommendedName>
        <fullName evidence="16">Adenosylcobinamide kinase</fullName>
        <ecNumber evidence="8">2.7.1.156</ecNumber>
        <ecNumber evidence="9">2.7.7.62</ecNumber>
    </recommendedName>
    <alternativeName>
        <fullName evidence="17">Adenosylcobinamide-phosphate guanylyltransferase</fullName>
    </alternativeName>
</protein>
<comment type="catalytic activity">
    <reaction evidence="2">
        <text>adenosylcob(III)inamide phosphate + GTP + H(+) = adenosylcob(III)inamide-GDP + diphosphate</text>
        <dbReference type="Rhea" id="RHEA:22712"/>
        <dbReference type="ChEBI" id="CHEBI:15378"/>
        <dbReference type="ChEBI" id="CHEBI:33019"/>
        <dbReference type="ChEBI" id="CHEBI:37565"/>
        <dbReference type="ChEBI" id="CHEBI:58502"/>
        <dbReference type="ChEBI" id="CHEBI:60487"/>
        <dbReference type="EC" id="2.7.7.62"/>
    </reaction>
</comment>
<evidence type="ECO:0000256" key="19">
    <source>
        <dbReference type="PIRSR" id="PIRSR006135-2"/>
    </source>
</evidence>
<dbReference type="Pfam" id="PF02283">
    <property type="entry name" value="CobU"/>
    <property type="match status" value="1"/>
</dbReference>
<dbReference type="AlphaFoldDB" id="A0A7G9G4C5"/>
<dbReference type="PANTHER" id="PTHR34848:SF1">
    <property type="entry name" value="BIFUNCTIONAL ADENOSYLCOBALAMIN BIOSYNTHESIS PROTEIN COBU"/>
    <property type="match status" value="1"/>
</dbReference>
<evidence type="ECO:0000313" key="21">
    <source>
        <dbReference type="Proteomes" id="UP000515823"/>
    </source>
</evidence>
<evidence type="ECO:0000256" key="2">
    <source>
        <dbReference type="ARBA" id="ARBA00000711"/>
    </source>
</evidence>
<comment type="pathway">
    <text evidence="5">Cofactor biosynthesis; adenosylcobalamin biosynthesis; adenosylcobalamin from cob(II)yrinate a,c-diamide: step 6/7.</text>
</comment>
<dbReference type="EMBL" id="CP060634">
    <property type="protein sequence ID" value="QNM05657.1"/>
    <property type="molecule type" value="Genomic_DNA"/>
</dbReference>
<dbReference type="InterPro" id="IPR027417">
    <property type="entry name" value="P-loop_NTPase"/>
</dbReference>
<dbReference type="EC" id="2.7.7.62" evidence="9"/>
<evidence type="ECO:0000256" key="1">
    <source>
        <dbReference type="ARBA" id="ARBA00000312"/>
    </source>
</evidence>
<dbReference type="GO" id="GO:0008820">
    <property type="term" value="F:cobinamide phosphate guanylyltransferase activity"/>
    <property type="evidence" value="ECO:0007669"/>
    <property type="project" value="UniProtKB-EC"/>
</dbReference>
<keyword evidence="12 19" id="KW-0547">Nucleotide-binding</keyword>
<comment type="catalytic activity">
    <reaction evidence="3">
        <text>adenosylcob(III)inamide + GTP = adenosylcob(III)inamide phosphate + GDP + H(+)</text>
        <dbReference type="Rhea" id="RHEA:15765"/>
        <dbReference type="ChEBI" id="CHEBI:2480"/>
        <dbReference type="ChEBI" id="CHEBI:15378"/>
        <dbReference type="ChEBI" id="CHEBI:37565"/>
        <dbReference type="ChEBI" id="CHEBI:58189"/>
        <dbReference type="ChEBI" id="CHEBI:58502"/>
        <dbReference type="EC" id="2.7.1.156"/>
    </reaction>
</comment>
<dbReference type="KEGG" id="qdo:H9Q78_00335"/>
<evidence type="ECO:0000256" key="10">
    <source>
        <dbReference type="ARBA" id="ARBA00022573"/>
    </source>
</evidence>
<comment type="function">
    <text evidence="4">Catalyzes ATP-dependent phosphorylation of adenosylcobinamide and addition of GMP to adenosylcobinamide phosphate.</text>
</comment>
<dbReference type="CDD" id="cd00544">
    <property type="entry name" value="CobU"/>
    <property type="match status" value="1"/>
</dbReference>
<dbReference type="Proteomes" id="UP000515823">
    <property type="component" value="Chromosome"/>
</dbReference>
<dbReference type="GO" id="GO:0005524">
    <property type="term" value="F:ATP binding"/>
    <property type="evidence" value="ECO:0007669"/>
    <property type="project" value="UniProtKB-KW"/>
</dbReference>
<reference evidence="20 21" key="1">
    <citation type="submission" date="2020-08" db="EMBL/GenBank/DDBJ databases">
        <authorList>
            <person name="Liu C."/>
            <person name="Sun Q."/>
        </authorList>
    </citation>
    <scope>NUCLEOTIDE SEQUENCE [LARGE SCALE GENOMIC DNA]</scope>
    <source>
        <strain evidence="20 21">NSJ-38</strain>
    </source>
</reference>
<dbReference type="GO" id="GO:0009236">
    <property type="term" value="P:cobalamin biosynthetic process"/>
    <property type="evidence" value="ECO:0007669"/>
    <property type="project" value="UniProtKB-UniPathway"/>
</dbReference>
<evidence type="ECO:0000313" key="20">
    <source>
        <dbReference type="EMBL" id="QNM05657.1"/>
    </source>
</evidence>
<keyword evidence="20" id="KW-0548">Nucleotidyltransferase</keyword>
<dbReference type="InterPro" id="IPR003203">
    <property type="entry name" value="CobU/CobP"/>
</dbReference>
<evidence type="ECO:0000256" key="8">
    <source>
        <dbReference type="ARBA" id="ARBA00012016"/>
    </source>
</evidence>
<feature type="binding site" evidence="19">
    <location>
        <position position="64"/>
    </location>
    <ligand>
        <name>GTP</name>
        <dbReference type="ChEBI" id="CHEBI:37565"/>
    </ligand>
</feature>
<keyword evidence="10" id="KW-0169">Cobalamin biosynthesis</keyword>
<keyword evidence="14" id="KW-0067">ATP-binding</keyword>